<keyword evidence="2" id="KW-0689">Ribosomal protein</keyword>
<dbReference type="InterPro" id="IPR012340">
    <property type="entry name" value="NA-bd_OB-fold"/>
</dbReference>
<proteinExistence type="inferred from homology"/>
<dbReference type="EMBL" id="JBIAPK010000001">
    <property type="protein sequence ID" value="MFF3337914.1"/>
    <property type="molecule type" value="Genomic_DNA"/>
</dbReference>
<evidence type="ECO:0000256" key="1">
    <source>
        <dbReference type="ARBA" id="ARBA00006767"/>
    </source>
</evidence>
<gene>
    <name evidence="5" type="ORF">ACFYWW_04130</name>
</gene>
<evidence type="ECO:0000313" key="6">
    <source>
        <dbReference type="Proteomes" id="UP001601976"/>
    </source>
</evidence>
<name>A0ABW6R8T5_9ACTN</name>
<evidence type="ECO:0000259" key="4">
    <source>
        <dbReference type="PROSITE" id="PS50126"/>
    </source>
</evidence>
<keyword evidence="3" id="KW-0687">Ribonucleoprotein</keyword>
<feature type="domain" description="S1 motif" evidence="4">
    <location>
        <begin position="19"/>
        <end position="87"/>
    </location>
</feature>
<protein>
    <submittedName>
        <fullName evidence="5">S1 RNA-binding domain-containing protein</fullName>
    </submittedName>
</protein>
<evidence type="ECO:0000256" key="2">
    <source>
        <dbReference type="ARBA" id="ARBA00022980"/>
    </source>
</evidence>
<keyword evidence="6" id="KW-1185">Reference proteome</keyword>
<dbReference type="Gene3D" id="2.40.50.140">
    <property type="entry name" value="Nucleic acid-binding proteins"/>
    <property type="match status" value="2"/>
</dbReference>
<organism evidence="5 6">
    <name type="scientific">Streptomyces flavidovirens</name>
    <dbReference type="NCBI Taxonomy" id="67298"/>
    <lineage>
        <taxon>Bacteria</taxon>
        <taxon>Bacillati</taxon>
        <taxon>Actinomycetota</taxon>
        <taxon>Actinomycetes</taxon>
        <taxon>Kitasatosporales</taxon>
        <taxon>Streptomycetaceae</taxon>
        <taxon>Streptomyces</taxon>
    </lineage>
</organism>
<dbReference type="InterPro" id="IPR050437">
    <property type="entry name" value="Ribos_protein_bS1-like"/>
</dbReference>
<dbReference type="Proteomes" id="UP001601976">
    <property type="component" value="Unassembled WGS sequence"/>
</dbReference>
<sequence>MNEPVVDPVRAFLQTLQPGQVRKGVVRSVTNFGVFVDLGGAVGIITVPNLSWGRISHPAEVTEVGKEVVVTVLSVDLERAQSSLSLKELQHDPFLDFARSRLGSIMSGVVTKVSPIGTFLLLEGGVLGFLPISEIVERGLESRIGDNVTVYVSDINIADRRVILSLRFPAAG</sequence>
<dbReference type="PANTHER" id="PTHR10724:SF7">
    <property type="entry name" value="SMALL RIBOSOMAL SUBUNIT PROTEIN BS1C"/>
    <property type="match status" value="1"/>
</dbReference>
<dbReference type="PROSITE" id="PS50126">
    <property type="entry name" value="S1"/>
    <property type="match status" value="2"/>
</dbReference>
<evidence type="ECO:0000313" key="5">
    <source>
        <dbReference type="EMBL" id="MFF3337914.1"/>
    </source>
</evidence>
<feature type="domain" description="S1 motif" evidence="4">
    <location>
        <begin position="103"/>
        <end position="167"/>
    </location>
</feature>
<dbReference type="Pfam" id="PF00575">
    <property type="entry name" value="S1"/>
    <property type="match status" value="2"/>
</dbReference>
<dbReference type="SMART" id="SM00316">
    <property type="entry name" value="S1"/>
    <property type="match status" value="2"/>
</dbReference>
<accession>A0ABW6R8T5</accession>
<comment type="similarity">
    <text evidence="1">Belongs to the bacterial ribosomal protein bS1 family.</text>
</comment>
<dbReference type="InterPro" id="IPR003029">
    <property type="entry name" value="S1_domain"/>
</dbReference>
<dbReference type="RefSeq" id="WP_387893846.1">
    <property type="nucleotide sequence ID" value="NZ_JBIAPK010000001.1"/>
</dbReference>
<reference evidence="5 6" key="1">
    <citation type="submission" date="2024-10" db="EMBL/GenBank/DDBJ databases">
        <title>The Natural Products Discovery Center: Release of the First 8490 Sequenced Strains for Exploring Actinobacteria Biosynthetic Diversity.</title>
        <authorList>
            <person name="Kalkreuter E."/>
            <person name="Kautsar S.A."/>
            <person name="Yang D."/>
            <person name="Bader C.D."/>
            <person name="Teijaro C.N."/>
            <person name="Fluegel L."/>
            <person name="Davis C.M."/>
            <person name="Simpson J.R."/>
            <person name="Lauterbach L."/>
            <person name="Steele A.D."/>
            <person name="Gui C."/>
            <person name="Meng S."/>
            <person name="Li G."/>
            <person name="Viehrig K."/>
            <person name="Ye F."/>
            <person name="Su P."/>
            <person name="Kiefer A.F."/>
            <person name="Nichols A."/>
            <person name="Cepeda A.J."/>
            <person name="Yan W."/>
            <person name="Fan B."/>
            <person name="Jiang Y."/>
            <person name="Adhikari A."/>
            <person name="Zheng C.-J."/>
            <person name="Schuster L."/>
            <person name="Cowan T.M."/>
            <person name="Smanski M.J."/>
            <person name="Chevrette M.G."/>
            <person name="De Carvalho L.P.S."/>
            <person name="Shen B."/>
        </authorList>
    </citation>
    <scope>NUCLEOTIDE SEQUENCE [LARGE SCALE GENOMIC DNA]</scope>
    <source>
        <strain evidence="5 6">NPDC003029</strain>
    </source>
</reference>
<evidence type="ECO:0000256" key="3">
    <source>
        <dbReference type="ARBA" id="ARBA00023274"/>
    </source>
</evidence>
<comment type="caution">
    <text evidence="5">The sequence shown here is derived from an EMBL/GenBank/DDBJ whole genome shotgun (WGS) entry which is preliminary data.</text>
</comment>
<dbReference type="PANTHER" id="PTHR10724">
    <property type="entry name" value="30S RIBOSOMAL PROTEIN S1"/>
    <property type="match status" value="1"/>
</dbReference>
<dbReference type="SUPFAM" id="SSF50249">
    <property type="entry name" value="Nucleic acid-binding proteins"/>
    <property type="match status" value="2"/>
</dbReference>